<dbReference type="STRING" id="555512.SAMN04487993_10516"/>
<gene>
    <name evidence="8" type="ORF">SAMN04487993_10516</name>
</gene>
<sequence>MKLVKNWKAIAARSHSMWSIYLGIIVLLVPDILYLLFSLDTSPRLWFVLGLGLLIYGAVGRVKDQGIDRDRLHSPAWIVLLVVLIGAGGAVWTGQRPAAPAPPPPVAAAPQDGAETLAYAVPLVSKWEGLRTVAYRDPVGIWTICYGETQGVTAGMVKTEMECAAMLSWRLLEFRAGLHRHLTSETLAGRLPPPRDAAYTSFAYNVGVPGAGGSTAVRRLNAGDIAGGCEALTWWNKAGGRVLRGLVARRTEERDLCRRGLT</sequence>
<dbReference type="OrthoDB" id="5327667at2"/>
<dbReference type="GO" id="GO:0042742">
    <property type="term" value="P:defense response to bacterium"/>
    <property type="evidence" value="ECO:0007669"/>
    <property type="project" value="UniProtKB-KW"/>
</dbReference>
<protein>
    <recommendedName>
        <fullName evidence="6">Lysozyme</fullName>
        <ecNumber evidence="6">3.2.1.17</ecNumber>
    </recommendedName>
</protein>
<dbReference type="Proteomes" id="UP000199093">
    <property type="component" value="Unassembled WGS sequence"/>
</dbReference>
<evidence type="ECO:0000256" key="4">
    <source>
        <dbReference type="ARBA" id="ARBA00022801"/>
    </source>
</evidence>
<evidence type="ECO:0000256" key="6">
    <source>
        <dbReference type="RuleBase" id="RU003788"/>
    </source>
</evidence>
<dbReference type="SUPFAM" id="SSF53955">
    <property type="entry name" value="Lysozyme-like"/>
    <property type="match status" value="1"/>
</dbReference>
<dbReference type="InterPro" id="IPR043688">
    <property type="entry name" value="SAR_endolysin-like"/>
</dbReference>
<keyword evidence="4 6" id="KW-0378">Hydrolase</keyword>
<dbReference type="HAMAP" id="MF_04110">
    <property type="entry name" value="ENDOLYSIN_T4"/>
    <property type="match status" value="1"/>
</dbReference>
<dbReference type="PANTHER" id="PTHR38107:SF3">
    <property type="entry name" value="LYSOZYME RRRD-RELATED"/>
    <property type="match status" value="1"/>
</dbReference>
<feature type="transmembrane region" description="Helical" evidence="7">
    <location>
        <begin position="20"/>
        <end position="39"/>
    </location>
</feature>
<dbReference type="PANTHER" id="PTHR38107">
    <property type="match status" value="1"/>
</dbReference>
<accession>A0A1G8UTD3</accession>
<dbReference type="AlphaFoldDB" id="A0A1G8UTD3"/>
<evidence type="ECO:0000256" key="5">
    <source>
        <dbReference type="ARBA" id="ARBA00023295"/>
    </source>
</evidence>
<dbReference type="GO" id="GO:0031640">
    <property type="term" value="P:killing of cells of another organism"/>
    <property type="evidence" value="ECO:0007669"/>
    <property type="project" value="UniProtKB-KW"/>
</dbReference>
<dbReference type="CDD" id="cd16900">
    <property type="entry name" value="endolysin_R21-like"/>
    <property type="match status" value="1"/>
</dbReference>
<dbReference type="RefSeq" id="WP_089852484.1">
    <property type="nucleotide sequence ID" value="NZ_FNEJ01000051.1"/>
</dbReference>
<keyword evidence="7" id="KW-0472">Membrane</keyword>
<keyword evidence="2 6" id="KW-0929">Antimicrobial</keyword>
<keyword evidence="7" id="KW-1133">Transmembrane helix</keyword>
<keyword evidence="9" id="KW-1185">Reference proteome</keyword>
<dbReference type="InterPro" id="IPR023346">
    <property type="entry name" value="Lysozyme-like_dom_sf"/>
</dbReference>
<name>A0A1G8UTD3_9RHOB</name>
<feature type="transmembrane region" description="Helical" evidence="7">
    <location>
        <begin position="74"/>
        <end position="94"/>
    </location>
</feature>
<comment type="similarity">
    <text evidence="6">Belongs to the glycosyl hydrolase 24 family.</text>
</comment>
<dbReference type="GO" id="GO:0003796">
    <property type="term" value="F:lysozyme activity"/>
    <property type="evidence" value="ECO:0007669"/>
    <property type="project" value="UniProtKB-EC"/>
</dbReference>
<keyword evidence="5 6" id="KW-0326">Glycosidase</keyword>
<feature type="transmembrane region" description="Helical" evidence="7">
    <location>
        <begin position="45"/>
        <end position="62"/>
    </location>
</feature>
<dbReference type="InterPro" id="IPR034690">
    <property type="entry name" value="Endolysin_T4_type"/>
</dbReference>
<organism evidence="8 9">
    <name type="scientific">Salipiger marinus</name>
    <dbReference type="NCBI Taxonomy" id="555512"/>
    <lineage>
        <taxon>Bacteria</taxon>
        <taxon>Pseudomonadati</taxon>
        <taxon>Pseudomonadota</taxon>
        <taxon>Alphaproteobacteria</taxon>
        <taxon>Rhodobacterales</taxon>
        <taxon>Roseobacteraceae</taxon>
        <taxon>Salipiger</taxon>
    </lineage>
</organism>
<proteinExistence type="inferred from homology"/>
<evidence type="ECO:0000256" key="1">
    <source>
        <dbReference type="ARBA" id="ARBA00000632"/>
    </source>
</evidence>
<dbReference type="EMBL" id="FNEJ01000051">
    <property type="protein sequence ID" value="SDJ57058.1"/>
    <property type="molecule type" value="Genomic_DNA"/>
</dbReference>
<dbReference type="InterPro" id="IPR002196">
    <property type="entry name" value="Glyco_hydro_24"/>
</dbReference>
<evidence type="ECO:0000256" key="7">
    <source>
        <dbReference type="SAM" id="Phobius"/>
    </source>
</evidence>
<dbReference type="InterPro" id="IPR051018">
    <property type="entry name" value="Bacteriophage_GH24"/>
</dbReference>
<evidence type="ECO:0000256" key="2">
    <source>
        <dbReference type="ARBA" id="ARBA00022529"/>
    </source>
</evidence>
<comment type="catalytic activity">
    <reaction evidence="1 6">
        <text>Hydrolysis of (1-&gt;4)-beta-linkages between N-acetylmuramic acid and N-acetyl-D-glucosamine residues in a peptidoglycan and between N-acetyl-D-glucosamine residues in chitodextrins.</text>
        <dbReference type="EC" id="3.2.1.17"/>
    </reaction>
</comment>
<evidence type="ECO:0000313" key="9">
    <source>
        <dbReference type="Proteomes" id="UP000199093"/>
    </source>
</evidence>
<dbReference type="HAMAP" id="MF_04136">
    <property type="entry name" value="SAR_ENDOLYSIN"/>
    <property type="match status" value="1"/>
</dbReference>
<dbReference type="EC" id="3.2.1.17" evidence="6"/>
<keyword evidence="7" id="KW-0812">Transmembrane</keyword>
<dbReference type="GO" id="GO:0009253">
    <property type="term" value="P:peptidoglycan catabolic process"/>
    <property type="evidence" value="ECO:0007669"/>
    <property type="project" value="InterPro"/>
</dbReference>
<evidence type="ECO:0000256" key="3">
    <source>
        <dbReference type="ARBA" id="ARBA00022638"/>
    </source>
</evidence>
<keyword evidence="3 6" id="KW-0081">Bacteriolytic enzyme</keyword>
<dbReference type="Gene3D" id="1.10.530.40">
    <property type="match status" value="1"/>
</dbReference>
<dbReference type="Pfam" id="PF00959">
    <property type="entry name" value="Phage_lysozyme"/>
    <property type="match status" value="1"/>
</dbReference>
<evidence type="ECO:0000313" key="8">
    <source>
        <dbReference type="EMBL" id="SDJ57058.1"/>
    </source>
</evidence>
<dbReference type="GO" id="GO:0016998">
    <property type="term" value="P:cell wall macromolecule catabolic process"/>
    <property type="evidence" value="ECO:0007669"/>
    <property type="project" value="InterPro"/>
</dbReference>
<dbReference type="InterPro" id="IPR023347">
    <property type="entry name" value="Lysozyme_dom_sf"/>
</dbReference>
<reference evidence="8 9" key="1">
    <citation type="submission" date="2016-10" db="EMBL/GenBank/DDBJ databases">
        <authorList>
            <person name="de Groot N.N."/>
        </authorList>
    </citation>
    <scope>NUCLEOTIDE SEQUENCE [LARGE SCALE GENOMIC DNA]</scope>
    <source>
        <strain evidence="8 9">DSM 26424</strain>
    </source>
</reference>